<evidence type="ECO:0000259" key="3">
    <source>
        <dbReference type="PROSITE" id="PS50011"/>
    </source>
</evidence>
<dbReference type="InterPro" id="IPR000719">
    <property type="entry name" value="Prot_kinase_dom"/>
</dbReference>
<dbReference type="CDD" id="cd00180">
    <property type="entry name" value="PKc"/>
    <property type="match status" value="1"/>
</dbReference>
<dbReference type="PANTHER" id="PTHR27001">
    <property type="entry name" value="OS01G0253100 PROTEIN"/>
    <property type="match status" value="1"/>
</dbReference>
<dbReference type="Gene3D" id="1.10.510.10">
    <property type="entry name" value="Transferase(Phosphotransferase) domain 1"/>
    <property type="match status" value="1"/>
</dbReference>
<feature type="domain" description="Protein kinase" evidence="3">
    <location>
        <begin position="1"/>
        <end position="172"/>
    </location>
</feature>
<dbReference type="SMART" id="SM00220">
    <property type="entry name" value="S_TKc"/>
    <property type="match status" value="1"/>
</dbReference>
<dbReference type="GO" id="GO:0005524">
    <property type="term" value="F:ATP binding"/>
    <property type="evidence" value="ECO:0007669"/>
    <property type="project" value="UniProtKB-KW"/>
</dbReference>
<dbReference type="AlphaFoldDB" id="A0A0C3LZ80"/>
<evidence type="ECO:0000313" key="5">
    <source>
        <dbReference type="Proteomes" id="UP000054248"/>
    </source>
</evidence>
<dbReference type="SUPFAM" id="SSF56112">
    <property type="entry name" value="Protein kinase-like (PK-like)"/>
    <property type="match status" value="1"/>
</dbReference>
<dbReference type="PROSITE" id="PS50011">
    <property type="entry name" value="PROTEIN_KINASE_DOM"/>
    <property type="match status" value="1"/>
</dbReference>
<evidence type="ECO:0000313" key="4">
    <source>
        <dbReference type="EMBL" id="KIO26727.1"/>
    </source>
</evidence>
<organism evidence="4 5">
    <name type="scientific">Tulasnella calospora MUT 4182</name>
    <dbReference type="NCBI Taxonomy" id="1051891"/>
    <lineage>
        <taxon>Eukaryota</taxon>
        <taxon>Fungi</taxon>
        <taxon>Dikarya</taxon>
        <taxon>Basidiomycota</taxon>
        <taxon>Agaricomycotina</taxon>
        <taxon>Agaricomycetes</taxon>
        <taxon>Cantharellales</taxon>
        <taxon>Tulasnellaceae</taxon>
        <taxon>Tulasnella</taxon>
    </lineage>
</organism>
<gene>
    <name evidence="4" type="ORF">M407DRAFT_74163</name>
</gene>
<accession>A0A0C3LZ80</accession>
<dbReference type="InterPro" id="IPR011009">
    <property type="entry name" value="Kinase-like_dom_sf"/>
</dbReference>
<keyword evidence="2" id="KW-0067">ATP-binding</keyword>
<evidence type="ECO:0000256" key="2">
    <source>
        <dbReference type="ARBA" id="ARBA00022840"/>
    </source>
</evidence>
<dbReference type="HOGENOM" id="CLU_000288_7_18_1"/>
<dbReference type="Pfam" id="PF00069">
    <property type="entry name" value="Pkinase"/>
    <property type="match status" value="1"/>
</dbReference>
<sequence>RLQDEKKVWEKFSHCNVLPFIGTAMFDGHRHLVSPYMRRGNLCTFIRSYPSADRVSLLRQAAFGLVYLHDEKRFVHGDIKPQNIFVSDSFEAQIADFGVTKLGLAVTSTGRRGKRSLDYLAPELVNPQHPNQPDDRVPQSTTRTAESDVYAFGITIAQEGGFSGIWEQVSLI</sequence>
<dbReference type="STRING" id="1051891.A0A0C3LZ80"/>
<proteinExistence type="predicted"/>
<reference evidence="5" key="2">
    <citation type="submission" date="2015-01" db="EMBL/GenBank/DDBJ databases">
        <title>Evolutionary Origins and Diversification of the Mycorrhizal Mutualists.</title>
        <authorList>
            <consortium name="DOE Joint Genome Institute"/>
            <consortium name="Mycorrhizal Genomics Consortium"/>
            <person name="Kohler A."/>
            <person name="Kuo A."/>
            <person name="Nagy L.G."/>
            <person name="Floudas D."/>
            <person name="Copeland A."/>
            <person name="Barry K.W."/>
            <person name="Cichocki N."/>
            <person name="Veneault-Fourrey C."/>
            <person name="LaButti K."/>
            <person name="Lindquist E.A."/>
            <person name="Lipzen A."/>
            <person name="Lundell T."/>
            <person name="Morin E."/>
            <person name="Murat C."/>
            <person name="Riley R."/>
            <person name="Ohm R."/>
            <person name="Sun H."/>
            <person name="Tunlid A."/>
            <person name="Henrissat B."/>
            <person name="Grigoriev I.V."/>
            <person name="Hibbett D.S."/>
            <person name="Martin F."/>
        </authorList>
    </citation>
    <scope>NUCLEOTIDE SEQUENCE [LARGE SCALE GENOMIC DNA]</scope>
    <source>
        <strain evidence="5">MUT 4182</strain>
    </source>
</reference>
<dbReference type="InterPro" id="IPR008271">
    <property type="entry name" value="Ser/Thr_kinase_AS"/>
</dbReference>
<feature type="non-terminal residue" evidence="4">
    <location>
        <position position="1"/>
    </location>
</feature>
<evidence type="ECO:0000256" key="1">
    <source>
        <dbReference type="ARBA" id="ARBA00022741"/>
    </source>
</evidence>
<reference evidence="4 5" key="1">
    <citation type="submission" date="2014-04" db="EMBL/GenBank/DDBJ databases">
        <authorList>
            <consortium name="DOE Joint Genome Institute"/>
            <person name="Kuo A."/>
            <person name="Girlanda M."/>
            <person name="Perotto S."/>
            <person name="Kohler A."/>
            <person name="Nagy L.G."/>
            <person name="Floudas D."/>
            <person name="Copeland A."/>
            <person name="Barry K.W."/>
            <person name="Cichocki N."/>
            <person name="Veneault-Fourrey C."/>
            <person name="LaButti K."/>
            <person name="Lindquist E.A."/>
            <person name="Lipzen A."/>
            <person name="Lundell T."/>
            <person name="Morin E."/>
            <person name="Murat C."/>
            <person name="Sun H."/>
            <person name="Tunlid A."/>
            <person name="Henrissat B."/>
            <person name="Grigoriev I.V."/>
            <person name="Hibbett D.S."/>
            <person name="Martin F."/>
            <person name="Nordberg H.P."/>
            <person name="Cantor M.N."/>
            <person name="Hua S.X."/>
        </authorList>
    </citation>
    <scope>NUCLEOTIDE SEQUENCE [LARGE SCALE GENOMIC DNA]</scope>
    <source>
        <strain evidence="4 5">MUT 4182</strain>
    </source>
</reference>
<keyword evidence="5" id="KW-1185">Reference proteome</keyword>
<dbReference type="GO" id="GO:0004672">
    <property type="term" value="F:protein kinase activity"/>
    <property type="evidence" value="ECO:0007669"/>
    <property type="project" value="InterPro"/>
</dbReference>
<name>A0A0C3LZ80_9AGAM</name>
<protein>
    <recommendedName>
        <fullName evidence="3">Protein kinase domain-containing protein</fullName>
    </recommendedName>
</protein>
<dbReference type="PROSITE" id="PS00108">
    <property type="entry name" value="PROTEIN_KINASE_ST"/>
    <property type="match status" value="1"/>
</dbReference>
<keyword evidence="1" id="KW-0547">Nucleotide-binding</keyword>
<dbReference type="Proteomes" id="UP000054248">
    <property type="component" value="Unassembled WGS sequence"/>
</dbReference>
<dbReference type="PANTHER" id="PTHR27001:SF931">
    <property type="entry name" value="OS11G0664100 PROTEIN"/>
    <property type="match status" value="1"/>
</dbReference>
<dbReference type="GO" id="GO:0005886">
    <property type="term" value="C:plasma membrane"/>
    <property type="evidence" value="ECO:0007669"/>
    <property type="project" value="TreeGrafter"/>
</dbReference>
<dbReference type="OrthoDB" id="4062651at2759"/>
<dbReference type="EMBL" id="KN823020">
    <property type="protein sequence ID" value="KIO26727.1"/>
    <property type="molecule type" value="Genomic_DNA"/>
</dbReference>